<dbReference type="Pfam" id="PF05137">
    <property type="entry name" value="PilN"/>
    <property type="match status" value="1"/>
</dbReference>
<keyword evidence="2" id="KW-1133">Transmembrane helix</keyword>
<dbReference type="PANTHER" id="PTHR40278">
    <property type="entry name" value="DNA UTILIZATION PROTEIN HOFN"/>
    <property type="match status" value="1"/>
</dbReference>
<dbReference type="Proteomes" id="UP000230008">
    <property type="component" value="Chromosome"/>
</dbReference>
<feature type="transmembrane region" description="Helical" evidence="2">
    <location>
        <begin position="20"/>
        <end position="43"/>
    </location>
</feature>
<dbReference type="EMBL" id="CP017606">
    <property type="protein sequence ID" value="ATW30517.1"/>
    <property type="molecule type" value="Genomic_DNA"/>
</dbReference>
<reference evidence="4" key="1">
    <citation type="submission" date="2016-10" db="EMBL/GenBank/DDBJ databases">
        <authorList>
            <person name="Chevignon G."/>
        </authorList>
    </citation>
    <scope>NUCLEOTIDE SEQUENCE [LARGE SCALE GENOMIC DNA]</scope>
    <source>
        <strain evidence="4">A2C</strain>
    </source>
</reference>
<evidence type="ECO:0000256" key="1">
    <source>
        <dbReference type="SAM" id="Coils"/>
    </source>
</evidence>
<dbReference type="InterPro" id="IPR052534">
    <property type="entry name" value="Extracell_DNA_Util/SecSys_Comp"/>
</dbReference>
<gene>
    <name evidence="3" type="ORF">BJP41_09490</name>
</gene>
<name>A0A2D3T410_9ENTR</name>
<protein>
    <submittedName>
        <fullName evidence="3">Fimbrial assembly protein</fullName>
    </submittedName>
</protein>
<evidence type="ECO:0000313" key="3">
    <source>
        <dbReference type="EMBL" id="ATW30517.1"/>
    </source>
</evidence>
<keyword evidence="1" id="KW-0175">Coiled coil</keyword>
<dbReference type="PANTHER" id="PTHR40278:SF1">
    <property type="entry name" value="DNA UTILIZATION PROTEIN HOFN"/>
    <property type="match status" value="1"/>
</dbReference>
<feature type="coiled-coil region" evidence="1">
    <location>
        <begin position="54"/>
        <end position="81"/>
    </location>
</feature>
<sequence length="178" mass="21397">MFQVNFLPWRENKLKKSGYFWSGFFLLQILIIITVTLFIHFFLQNEYQKREITLHLLLKKHEKLQNTYNKTKQRLIDLKDIQSSIQIYENIYQKTKSYLTLLNQLSNFIPERCWLLEIKQKDQTFILDGISHDYNSIALFIEGLSQKILIHNIELQKVSQKKKGVFYFTIAINEFLSL</sequence>
<keyword evidence="2" id="KW-0812">Transmembrane</keyword>
<dbReference type="RefSeq" id="WP_100103646.1">
    <property type="nucleotide sequence ID" value="NZ_CADIJH010000014.1"/>
</dbReference>
<evidence type="ECO:0000313" key="4">
    <source>
        <dbReference type="Proteomes" id="UP000230008"/>
    </source>
</evidence>
<accession>A0A2D3T410</accession>
<evidence type="ECO:0000256" key="2">
    <source>
        <dbReference type="SAM" id="Phobius"/>
    </source>
</evidence>
<dbReference type="InterPro" id="IPR007813">
    <property type="entry name" value="PilN"/>
</dbReference>
<reference evidence="4" key="2">
    <citation type="submission" date="2017-11" db="EMBL/GenBank/DDBJ databases">
        <title>PacBio sequencing of new strain of the secondary endosymbiont Candidatus Hamiltonella defensa.</title>
        <authorList>
            <person name="Strand M.R."/>
            <person name="Oliver K."/>
        </authorList>
    </citation>
    <scope>NUCLEOTIDE SEQUENCE [LARGE SCALE GENOMIC DNA]</scope>
    <source>
        <strain evidence="4">A2C</strain>
    </source>
</reference>
<dbReference type="AlphaFoldDB" id="A0A2D3T410"/>
<organism evidence="3 4">
    <name type="scientific">Candidatus Williamhamiltonella defendens</name>
    <dbReference type="NCBI Taxonomy" id="138072"/>
    <lineage>
        <taxon>Bacteria</taxon>
        <taxon>Pseudomonadati</taxon>
        <taxon>Pseudomonadota</taxon>
        <taxon>Gammaproteobacteria</taxon>
        <taxon>Enterobacterales</taxon>
        <taxon>Enterobacteriaceae</taxon>
        <taxon>aphid secondary symbionts</taxon>
        <taxon>Candidatus Williamhamiltonella</taxon>
    </lineage>
</organism>
<keyword evidence="2" id="KW-0472">Membrane</keyword>
<proteinExistence type="predicted"/>